<dbReference type="EMBL" id="JACHVU010000009">
    <property type="protein sequence ID" value="MBB2992337.1"/>
    <property type="molecule type" value="Genomic_DNA"/>
</dbReference>
<keyword evidence="1" id="KW-1133">Transmembrane helix</keyword>
<reference evidence="2 3" key="1">
    <citation type="submission" date="2020-08" db="EMBL/GenBank/DDBJ databases">
        <title>The Agave Microbiome: Exploring the role of microbial communities in plant adaptations to desert environments.</title>
        <authorList>
            <person name="Partida-Martinez L.P."/>
        </authorList>
    </citation>
    <scope>NUCLEOTIDE SEQUENCE [LARGE SCALE GENOMIC DNA]</scope>
    <source>
        <strain evidence="2 3">AT2.18</strain>
    </source>
</reference>
<sequence length="44" mass="4630">MEETPTPWLIADAMASSAFPALWAWAGVLLGSAVVLLGALLVCW</sequence>
<keyword evidence="3" id="KW-1185">Reference proteome</keyword>
<evidence type="ECO:0000313" key="3">
    <source>
        <dbReference type="Proteomes" id="UP000550501"/>
    </source>
</evidence>
<organism evidence="2 3">
    <name type="scientific">Mycolicibacterium iranicum</name>
    <name type="common">Mycobacterium iranicum</name>
    <dbReference type="NCBI Taxonomy" id="912594"/>
    <lineage>
        <taxon>Bacteria</taxon>
        <taxon>Bacillati</taxon>
        <taxon>Actinomycetota</taxon>
        <taxon>Actinomycetes</taxon>
        <taxon>Mycobacteriales</taxon>
        <taxon>Mycobacteriaceae</taxon>
        <taxon>Mycolicibacterium</taxon>
    </lineage>
</organism>
<protein>
    <submittedName>
        <fullName evidence="2">Uncharacterized protein</fullName>
    </submittedName>
</protein>
<gene>
    <name evidence="2" type="ORF">FHR72_003836</name>
</gene>
<accession>A0A839Q9L1</accession>
<dbReference type="RefSeq" id="WP_260156108.1">
    <property type="nucleotide sequence ID" value="NZ_JACHVU010000009.1"/>
</dbReference>
<evidence type="ECO:0000256" key="1">
    <source>
        <dbReference type="SAM" id="Phobius"/>
    </source>
</evidence>
<keyword evidence="1" id="KW-0472">Membrane</keyword>
<name>A0A839Q9L1_MYCIR</name>
<dbReference type="Proteomes" id="UP000550501">
    <property type="component" value="Unassembled WGS sequence"/>
</dbReference>
<proteinExistence type="predicted"/>
<comment type="caution">
    <text evidence="2">The sequence shown here is derived from an EMBL/GenBank/DDBJ whole genome shotgun (WGS) entry which is preliminary data.</text>
</comment>
<keyword evidence="1" id="KW-0812">Transmembrane</keyword>
<feature type="transmembrane region" description="Helical" evidence="1">
    <location>
        <begin position="22"/>
        <end position="43"/>
    </location>
</feature>
<dbReference type="AlphaFoldDB" id="A0A839Q9L1"/>
<evidence type="ECO:0000313" key="2">
    <source>
        <dbReference type="EMBL" id="MBB2992337.1"/>
    </source>
</evidence>